<keyword evidence="2" id="KW-1185">Reference proteome</keyword>
<name>H8FPA2_MAGML</name>
<dbReference type="EMBL" id="CAHP01000010">
    <property type="protein sequence ID" value="CCG40190.1"/>
    <property type="molecule type" value="Genomic_DNA"/>
</dbReference>
<dbReference type="Proteomes" id="UP000004169">
    <property type="component" value="Unassembled WGS sequence"/>
</dbReference>
<accession>H8FPA2</accession>
<protein>
    <recommendedName>
        <fullName evidence="3">Transposase DDE domain-containing protein</fullName>
    </recommendedName>
</protein>
<evidence type="ECO:0000313" key="2">
    <source>
        <dbReference type="Proteomes" id="UP000004169"/>
    </source>
</evidence>
<evidence type="ECO:0008006" key="3">
    <source>
        <dbReference type="Google" id="ProtNLM"/>
    </source>
</evidence>
<comment type="caution">
    <text evidence="1">The sequence shown here is derived from an EMBL/GenBank/DDBJ whole genome shotgun (WGS) entry which is preliminary data.</text>
</comment>
<sequence>MEVAAGEAESADLRVAFDHRLKLEFHGSKVTSDAGLLAFRKLDDALGLTEMAVGRQPNRQEQPPHTDGAVSAIGFRPSCRVRGCQRCRPPRL</sequence>
<dbReference type="AlphaFoldDB" id="H8FPA2"/>
<reference evidence="1 2" key="1">
    <citation type="journal article" date="2012" name="J. Bacteriol.">
        <title>Draft Genome Sequence of the Purple Photosynthetic Bacterium Phaeospirillum molischianum DSM120, a Particularly Versatile Bacterium.</title>
        <authorList>
            <person name="Duquesne K."/>
            <person name="Prima V."/>
            <person name="Ji B."/>
            <person name="Rouy Z."/>
            <person name="Medigue C."/>
            <person name="Talla E."/>
            <person name="Sturgis J.N."/>
        </authorList>
    </citation>
    <scope>NUCLEOTIDE SEQUENCE [LARGE SCALE GENOMIC DNA]</scope>
    <source>
        <strain evidence="2">DSM120</strain>
    </source>
</reference>
<proteinExistence type="predicted"/>
<gene>
    <name evidence="1" type="ORF">PHAMO_180159</name>
</gene>
<organism evidence="1 2">
    <name type="scientific">Magnetospirillum molischianum DSM 120</name>
    <dbReference type="NCBI Taxonomy" id="1150626"/>
    <lineage>
        <taxon>Bacteria</taxon>
        <taxon>Pseudomonadati</taxon>
        <taxon>Pseudomonadota</taxon>
        <taxon>Alphaproteobacteria</taxon>
        <taxon>Rhodospirillales</taxon>
        <taxon>Rhodospirillaceae</taxon>
        <taxon>Magnetospirillum</taxon>
    </lineage>
</organism>
<evidence type="ECO:0000313" key="1">
    <source>
        <dbReference type="EMBL" id="CCG40190.1"/>
    </source>
</evidence>